<evidence type="ECO:0000313" key="2">
    <source>
        <dbReference type="Proteomes" id="UP001597497"/>
    </source>
</evidence>
<accession>A0ABW5RDS8</accession>
<comment type="caution">
    <text evidence="1">The sequence shown here is derived from an EMBL/GenBank/DDBJ whole genome shotgun (WGS) entry which is preliminary data.</text>
</comment>
<name>A0ABW5RDS8_9BACL</name>
<dbReference type="EMBL" id="JBHUMM010000043">
    <property type="protein sequence ID" value="MFD2672890.1"/>
    <property type="molecule type" value="Genomic_DNA"/>
</dbReference>
<sequence>MRSIRLKPFIWWALPALLFILCSLVYTGWFQQDVQPELSSRQFSEETLVDQLLALRLDERIHRVSWHYDILSIDFQIGESEQAMASVLEDIGEIGDFAFSETDNIKQILVRVLSAPSAKNLLLAIDAQRSNWMVVNRNQTSTQLWLKQLQQQSKMTMTRQAVDRYQLLQS</sequence>
<keyword evidence="2" id="KW-1185">Reference proteome</keyword>
<dbReference type="Proteomes" id="UP001597497">
    <property type="component" value="Unassembled WGS sequence"/>
</dbReference>
<dbReference type="RefSeq" id="WP_379930452.1">
    <property type="nucleotide sequence ID" value="NZ_JBHUMM010000043.1"/>
</dbReference>
<protein>
    <submittedName>
        <fullName evidence="1">Uncharacterized protein</fullName>
    </submittedName>
</protein>
<evidence type="ECO:0000313" key="1">
    <source>
        <dbReference type="EMBL" id="MFD2672890.1"/>
    </source>
</evidence>
<organism evidence="1 2">
    <name type="scientific">Marinicrinis sediminis</name>
    <dbReference type="NCBI Taxonomy" id="1652465"/>
    <lineage>
        <taxon>Bacteria</taxon>
        <taxon>Bacillati</taxon>
        <taxon>Bacillota</taxon>
        <taxon>Bacilli</taxon>
        <taxon>Bacillales</taxon>
        <taxon>Paenibacillaceae</taxon>
    </lineage>
</organism>
<proteinExistence type="predicted"/>
<reference evidence="2" key="1">
    <citation type="journal article" date="2019" name="Int. J. Syst. Evol. Microbiol.">
        <title>The Global Catalogue of Microorganisms (GCM) 10K type strain sequencing project: providing services to taxonomists for standard genome sequencing and annotation.</title>
        <authorList>
            <consortium name="The Broad Institute Genomics Platform"/>
            <consortium name="The Broad Institute Genome Sequencing Center for Infectious Disease"/>
            <person name="Wu L."/>
            <person name="Ma J."/>
        </authorList>
    </citation>
    <scope>NUCLEOTIDE SEQUENCE [LARGE SCALE GENOMIC DNA]</scope>
    <source>
        <strain evidence="2">KCTC 33676</strain>
    </source>
</reference>
<gene>
    <name evidence="1" type="ORF">ACFSUC_15075</name>
</gene>